<evidence type="ECO:0000259" key="1">
    <source>
        <dbReference type="Pfam" id="PF01693"/>
    </source>
</evidence>
<dbReference type="Gene3D" id="3.40.970.10">
    <property type="entry name" value="Ribonuclease H1, N-terminal domain"/>
    <property type="match status" value="1"/>
</dbReference>
<accession>A0A0D7AQA2</accession>
<evidence type="ECO:0000313" key="3">
    <source>
        <dbReference type="Proteomes" id="UP000054007"/>
    </source>
</evidence>
<sequence length="121" mass="13725">MNLSVYEVYTSYQTALTAWDYAQSRGLVGGANREPPPALATVLRPLDIGQRYLRHTPLVREGPGKRYYVVYRGHCRGIFDNWIEAGLSLQGLSNHDLPDSDPHDEFTTWAEAKRAFLSRTN</sequence>
<dbReference type="EMBL" id="KN881559">
    <property type="protein sequence ID" value="KIY60543.1"/>
    <property type="molecule type" value="Genomic_DNA"/>
</dbReference>
<gene>
    <name evidence="2" type="ORF">CYLTODRAFT_460731</name>
</gene>
<protein>
    <recommendedName>
        <fullName evidence="1">Ribonuclease H1 N-terminal domain-containing protein</fullName>
    </recommendedName>
</protein>
<reference evidence="2 3" key="1">
    <citation type="journal article" date="2015" name="Fungal Genet. Biol.">
        <title>Evolution of novel wood decay mechanisms in Agaricales revealed by the genome sequences of Fistulina hepatica and Cylindrobasidium torrendii.</title>
        <authorList>
            <person name="Floudas D."/>
            <person name="Held B.W."/>
            <person name="Riley R."/>
            <person name="Nagy L.G."/>
            <person name="Koehler G."/>
            <person name="Ransdell A.S."/>
            <person name="Younus H."/>
            <person name="Chow J."/>
            <person name="Chiniquy J."/>
            <person name="Lipzen A."/>
            <person name="Tritt A."/>
            <person name="Sun H."/>
            <person name="Haridas S."/>
            <person name="LaButti K."/>
            <person name="Ohm R.A."/>
            <person name="Kues U."/>
            <person name="Blanchette R.A."/>
            <person name="Grigoriev I.V."/>
            <person name="Minto R.E."/>
            <person name="Hibbett D.S."/>
        </authorList>
    </citation>
    <scope>NUCLEOTIDE SEQUENCE [LARGE SCALE GENOMIC DNA]</scope>
    <source>
        <strain evidence="2 3">FP15055 ss-10</strain>
    </source>
</reference>
<organism evidence="2 3">
    <name type="scientific">Cylindrobasidium torrendii FP15055 ss-10</name>
    <dbReference type="NCBI Taxonomy" id="1314674"/>
    <lineage>
        <taxon>Eukaryota</taxon>
        <taxon>Fungi</taxon>
        <taxon>Dikarya</taxon>
        <taxon>Basidiomycota</taxon>
        <taxon>Agaricomycotina</taxon>
        <taxon>Agaricomycetes</taxon>
        <taxon>Agaricomycetidae</taxon>
        <taxon>Agaricales</taxon>
        <taxon>Marasmiineae</taxon>
        <taxon>Physalacriaceae</taxon>
        <taxon>Cylindrobasidium</taxon>
    </lineage>
</organism>
<dbReference type="OrthoDB" id="3070714at2759"/>
<dbReference type="Pfam" id="PF01693">
    <property type="entry name" value="Cauli_VI"/>
    <property type="match status" value="1"/>
</dbReference>
<evidence type="ECO:0000313" key="2">
    <source>
        <dbReference type="EMBL" id="KIY60543.1"/>
    </source>
</evidence>
<name>A0A0D7AQA2_9AGAR</name>
<dbReference type="InterPro" id="IPR009027">
    <property type="entry name" value="Ribosomal_bL9/RNase_H1_N"/>
</dbReference>
<dbReference type="Proteomes" id="UP000054007">
    <property type="component" value="Unassembled WGS sequence"/>
</dbReference>
<proteinExistence type="predicted"/>
<dbReference type="InterPro" id="IPR011320">
    <property type="entry name" value="RNase_H1_N"/>
</dbReference>
<keyword evidence="3" id="KW-1185">Reference proteome</keyword>
<feature type="domain" description="Ribonuclease H1 N-terminal" evidence="1">
    <location>
        <begin position="66"/>
        <end position="93"/>
    </location>
</feature>
<dbReference type="AlphaFoldDB" id="A0A0D7AQA2"/>
<dbReference type="InterPro" id="IPR037056">
    <property type="entry name" value="RNase_H1_N_sf"/>
</dbReference>
<dbReference type="SUPFAM" id="SSF55658">
    <property type="entry name" value="L9 N-domain-like"/>
    <property type="match status" value="1"/>
</dbReference>